<dbReference type="Proteomes" id="UP000039865">
    <property type="component" value="Unassembled WGS sequence"/>
</dbReference>
<protein>
    <submittedName>
        <fullName evidence="1">Uncharacterized protein</fullName>
    </submittedName>
</protein>
<proteinExistence type="predicted"/>
<dbReference type="AlphaFoldDB" id="A0A077ZRM8"/>
<sequence>MDTFIPGKNLRNPEKLALKQANNAYADCIAKNFLGEWLKGANLSINEVCQEEYTKMQELDGENYPPLPFKLDTQ</sequence>
<accession>A0A077ZRM8</accession>
<dbReference type="EMBL" id="CCKQ01001022">
    <property type="protein sequence ID" value="CDW72119.1"/>
    <property type="molecule type" value="Genomic_DNA"/>
</dbReference>
<reference evidence="1 2" key="1">
    <citation type="submission" date="2014-06" db="EMBL/GenBank/DDBJ databases">
        <authorList>
            <person name="Swart Estienne"/>
        </authorList>
    </citation>
    <scope>NUCLEOTIDE SEQUENCE [LARGE SCALE GENOMIC DNA]</scope>
    <source>
        <strain evidence="1 2">130c</strain>
    </source>
</reference>
<gene>
    <name evidence="1" type="primary">Contig5133.g5504</name>
    <name evidence="1" type="ORF">STYLEM_1073</name>
</gene>
<name>A0A077ZRM8_STYLE</name>
<evidence type="ECO:0000313" key="2">
    <source>
        <dbReference type="Proteomes" id="UP000039865"/>
    </source>
</evidence>
<dbReference type="InParanoid" id="A0A077ZRM8"/>
<organism evidence="1 2">
    <name type="scientific">Stylonychia lemnae</name>
    <name type="common">Ciliate</name>
    <dbReference type="NCBI Taxonomy" id="5949"/>
    <lineage>
        <taxon>Eukaryota</taxon>
        <taxon>Sar</taxon>
        <taxon>Alveolata</taxon>
        <taxon>Ciliophora</taxon>
        <taxon>Intramacronucleata</taxon>
        <taxon>Spirotrichea</taxon>
        <taxon>Stichotrichia</taxon>
        <taxon>Sporadotrichida</taxon>
        <taxon>Oxytrichidae</taxon>
        <taxon>Stylonychinae</taxon>
        <taxon>Stylonychia</taxon>
    </lineage>
</organism>
<keyword evidence="2" id="KW-1185">Reference proteome</keyword>
<evidence type="ECO:0000313" key="1">
    <source>
        <dbReference type="EMBL" id="CDW72119.1"/>
    </source>
</evidence>